<protein>
    <recommendedName>
        <fullName evidence="4 5">dTDP-4-dehydrorhamnose 3,5-epimerase</fullName>
        <ecNumber evidence="3 5">5.1.3.13</ecNumber>
    </recommendedName>
    <alternativeName>
        <fullName evidence="5">Thymidine diphospho-4-keto-rhamnose 3,5-epimerase</fullName>
    </alternativeName>
</protein>
<dbReference type="PANTHER" id="PTHR21047">
    <property type="entry name" value="DTDP-6-DEOXY-D-GLUCOSE-3,5 EPIMERASE"/>
    <property type="match status" value="1"/>
</dbReference>
<comment type="function">
    <text evidence="2 5">Catalyzes the epimerization of the C3' and C5'positions of dTDP-6-deoxy-D-xylo-4-hexulose, forming dTDP-6-deoxy-L-lyxo-4-hexulose.</text>
</comment>
<dbReference type="Pfam" id="PF00908">
    <property type="entry name" value="dTDP_sugar_isom"/>
    <property type="match status" value="1"/>
</dbReference>
<gene>
    <name evidence="6" type="primary">rfbC</name>
    <name evidence="6" type="ORF">K1718_07455</name>
</gene>
<evidence type="ECO:0000256" key="3">
    <source>
        <dbReference type="ARBA" id="ARBA00012098"/>
    </source>
</evidence>
<organism evidence="6 7">
    <name type="scientific">Roseibium porphyridii</name>
    <dbReference type="NCBI Taxonomy" id="2866279"/>
    <lineage>
        <taxon>Bacteria</taxon>
        <taxon>Pseudomonadati</taxon>
        <taxon>Pseudomonadota</taxon>
        <taxon>Alphaproteobacteria</taxon>
        <taxon>Hyphomicrobiales</taxon>
        <taxon>Stappiaceae</taxon>
        <taxon>Roseibium</taxon>
    </lineage>
</organism>
<name>A0ABY8F6Q0_9HYPH</name>
<evidence type="ECO:0000256" key="5">
    <source>
        <dbReference type="RuleBase" id="RU364069"/>
    </source>
</evidence>
<proteinExistence type="inferred from homology"/>
<dbReference type="Gene3D" id="2.60.120.10">
    <property type="entry name" value="Jelly Rolls"/>
    <property type="match status" value="1"/>
</dbReference>
<comment type="similarity">
    <text evidence="5">Belongs to the dTDP-4-dehydrorhamnose 3,5-epimerase family.</text>
</comment>
<dbReference type="EMBL" id="CP120863">
    <property type="protein sequence ID" value="WFE91180.1"/>
    <property type="molecule type" value="Genomic_DNA"/>
</dbReference>
<dbReference type="InterPro" id="IPR014710">
    <property type="entry name" value="RmlC-like_jellyroll"/>
</dbReference>
<evidence type="ECO:0000256" key="1">
    <source>
        <dbReference type="ARBA" id="ARBA00001298"/>
    </source>
</evidence>
<dbReference type="EC" id="5.1.3.13" evidence="3 5"/>
<evidence type="ECO:0000256" key="2">
    <source>
        <dbReference type="ARBA" id="ARBA00001997"/>
    </source>
</evidence>
<keyword evidence="5 6" id="KW-0413">Isomerase</keyword>
<keyword evidence="7" id="KW-1185">Reference proteome</keyword>
<dbReference type="RefSeq" id="WP_265683435.1">
    <property type="nucleotide sequence ID" value="NZ_CP120863.1"/>
</dbReference>
<dbReference type="NCBIfam" id="TIGR01221">
    <property type="entry name" value="rmlC"/>
    <property type="match status" value="1"/>
</dbReference>
<dbReference type="SUPFAM" id="SSF51182">
    <property type="entry name" value="RmlC-like cupins"/>
    <property type="match status" value="1"/>
</dbReference>
<dbReference type="InterPro" id="IPR000888">
    <property type="entry name" value="RmlC-like"/>
</dbReference>
<dbReference type="PANTHER" id="PTHR21047:SF2">
    <property type="entry name" value="THYMIDINE DIPHOSPHO-4-KETO-RHAMNOSE 3,5-EPIMERASE"/>
    <property type="match status" value="1"/>
</dbReference>
<dbReference type="CDD" id="cd00438">
    <property type="entry name" value="cupin_RmlC"/>
    <property type="match status" value="1"/>
</dbReference>
<reference evidence="6 7" key="1">
    <citation type="submission" date="2023-03" db="EMBL/GenBank/DDBJ databases">
        <title>Roseibium porphyridii sp. nov. and Roseibium rhodosorbium sp. nov. isolated from marine algae, Porphyridium cruentum and Rhodosorus marinus, respectively.</title>
        <authorList>
            <person name="Lee M.W."/>
            <person name="Choi B.J."/>
            <person name="Lee J.K."/>
            <person name="Choi D.G."/>
            <person name="Baek J.H."/>
            <person name="Bayburt H."/>
            <person name="Kim J.M."/>
            <person name="Han D.M."/>
            <person name="Kim K.H."/>
            <person name="Jeon C.O."/>
        </authorList>
    </citation>
    <scope>NUCLEOTIDE SEQUENCE [LARGE SCALE GENOMIC DNA]</scope>
    <source>
        <strain evidence="6 7">KMA01</strain>
    </source>
</reference>
<dbReference type="Proteomes" id="UP001209803">
    <property type="component" value="Chromosome"/>
</dbReference>
<comment type="pathway">
    <text evidence="5">Carbohydrate biosynthesis; dTDP-L-rhamnose biosynthesis.</text>
</comment>
<dbReference type="GO" id="GO:0008830">
    <property type="term" value="F:dTDP-4-dehydrorhamnose 3,5-epimerase activity"/>
    <property type="evidence" value="ECO:0007669"/>
    <property type="project" value="UniProtKB-EC"/>
</dbReference>
<sequence length="196" mass="21546">MKAMSTEIAEVLQIVPACHQDARGYFAETYNRSALEPLGVTADFVQDNLSFSKREGTVRGLHFQAPPFQQAKLVRCSSGSILDVAVDIRFGSPTFGMHVARVLSAQNRHQLFVPAGFAHGFSTLTPNAEVLYKVDATYAPQSECGIRFDDPVLAIDWQLGNDPAFLSDKDKDLPQFTALPPVFTYADMIEVSECLS</sequence>
<evidence type="ECO:0000313" key="6">
    <source>
        <dbReference type="EMBL" id="WFE91180.1"/>
    </source>
</evidence>
<comment type="catalytic activity">
    <reaction evidence="1 5">
        <text>dTDP-4-dehydro-6-deoxy-alpha-D-glucose = dTDP-4-dehydro-beta-L-rhamnose</text>
        <dbReference type="Rhea" id="RHEA:16969"/>
        <dbReference type="ChEBI" id="CHEBI:57649"/>
        <dbReference type="ChEBI" id="CHEBI:62830"/>
        <dbReference type="EC" id="5.1.3.13"/>
    </reaction>
</comment>
<comment type="subunit">
    <text evidence="5">Homodimer.</text>
</comment>
<evidence type="ECO:0000256" key="4">
    <source>
        <dbReference type="ARBA" id="ARBA00019595"/>
    </source>
</evidence>
<evidence type="ECO:0000313" key="7">
    <source>
        <dbReference type="Proteomes" id="UP001209803"/>
    </source>
</evidence>
<accession>A0ABY8F6Q0</accession>
<dbReference type="InterPro" id="IPR011051">
    <property type="entry name" value="RmlC_Cupin_sf"/>
</dbReference>